<dbReference type="EMBL" id="CAJVRM010000440">
    <property type="protein sequence ID" value="CAG8981062.1"/>
    <property type="molecule type" value="Genomic_DNA"/>
</dbReference>
<dbReference type="PANTHER" id="PTHR40619">
    <property type="entry name" value="FUNGAL STAND N-TERMINAL GOODBYE DOMAIN-CONTAINING PROTEIN"/>
    <property type="match status" value="1"/>
</dbReference>
<gene>
    <name evidence="1" type="ORF">HYALB_00008216</name>
</gene>
<accession>A0A9N9QB28</accession>
<reference evidence="1" key="1">
    <citation type="submission" date="2021-07" db="EMBL/GenBank/DDBJ databases">
        <authorList>
            <person name="Durling M."/>
        </authorList>
    </citation>
    <scope>NUCLEOTIDE SEQUENCE</scope>
</reference>
<keyword evidence="2" id="KW-1185">Reference proteome</keyword>
<sequence>MSKPLIPQSKIHSGSWKMESLMSEPLMKKASTLPTKFMETKAVNLHEAYRNTSSHYDQKKKEYILSRKEDDVVDSIETVAREKEAERQTAHFRTIIVAFSEANSLPKNLKGFAIRGAHDWDEVLETVDSAKEAYGNKAKGKKGIHIRAGRGMSNKANDLSPWLELLPNGDYSSMICGGLKFVFGAAAAQANVRNKIMEAIETLPEEIEEANDTLERFRRVGDYKAD</sequence>
<dbReference type="Proteomes" id="UP000701801">
    <property type="component" value="Unassembled WGS sequence"/>
</dbReference>
<dbReference type="PANTHER" id="PTHR40619:SF3">
    <property type="entry name" value="FUNGAL STAND N-TERMINAL GOODBYE DOMAIN-CONTAINING PROTEIN"/>
    <property type="match status" value="1"/>
</dbReference>
<organism evidence="1 2">
    <name type="scientific">Hymenoscyphus albidus</name>
    <dbReference type="NCBI Taxonomy" id="595503"/>
    <lineage>
        <taxon>Eukaryota</taxon>
        <taxon>Fungi</taxon>
        <taxon>Dikarya</taxon>
        <taxon>Ascomycota</taxon>
        <taxon>Pezizomycotina</taxon>
        <taxon>Leotiomycetes</taxon>
        <taxon>Helotiales</taxon>
        <taxon>Helotiaceae</taxon>
        <taxon>Hymenoscyphus</taxon>
    </lineage>
</organism>
<dbReference type="OrthoDB" id="5419927at2759"/>
<comment type="caution">
    <text evidence="1">The sequence shown here is derived from an EMBL/GenBank/DDBJ whole genome shotgun (WGS) entry which is preliminary data.</text>
</comment>
<evidence type="ECO:0000313" key="1">
    <source>
        <dbReference type="EMBL" id="CAG8981062.1"/>
    </source>
</evidence>
<name>A0A9N9QB28_9HELO</name>
<dbReference type="AlphaFoldDB" id="A0A9N9QB28"/>
<protein>
    <submittedName>
        <fullName evidence="1">Uncharacterized protein</fullName>
    </submittedName>
</protein>
<proteinExistence type="predicted"/>
<evidence type="ECO:0000313" key="2">
    <source>
        <dbReference type="Proteomes" id="UP000701801"/>
    </source>
</evidence>